<keyword evidence="8 9" id="KW-0560">Oxidoreductase</keyword>
<dbReference type="InterPro" id="IPR012135">
    <property type="entry name" value="Dihydroorotate_DH_1_2"/>
</dbReference>
<dbReference type="InterPro" id="IPR050074">
    <property type="entry name" value="DHO_dehydrogenase"/>
</dbReference>
<dbReference type="InterPro" id="IPR013785">
    <property type="entry name" value="Aldolase_TIM"/>
</dbReference>
<dbReference type="InterPro" id="IPR033888">
    <property type="entry name" value="DHOD_1B"/>
</dbReference>
<keyword evidence="5 9" id="KW-0285">Flavoprotein</keyword>
<dbReference type="InterPro" id="IPR005720">
    <property type="entry name" value="Dihydroorotate_DH_cat"/>
</dbReference>
<feature type="binding site" evidence="9">
    <location>
        <position position="205"/>
    </location>
    <ligand>
        <name>FMN</name>
        <dbReference type="ChEBI" id="CHEBI:58210"/>
    </ligand>
</feature>
<evidence type="ECO:0000256" key="3">
    <source>
        <dbReference type="ARBA" id="ARBA00008008"/>
    </source>
</evidence>
<gene>
    <name evidence="9" type="primary">pyrD</name>
    <name evidence="11" type="ORF">A2Y67_03295</name>
</gene>
<feature type="binding site" evidence="9">
    <location>
        <begin position="81"/>
        <end position="85"/>
    </location>
    <ligand>
        <name>substrate</name>
    </ligand>
</feature>
<feature type="binding site" evidence="9">
    <location>
        <position position="57"/>
    </location>
    <ligand>
        <name>substrate</name>
    </ligand>
</feature>
<feature type="binding site" evidence="9">
    <location>
        <position position="223"/>
    </location>
    <ligand>
        <name>FMN</name>
        <dbReference type="ChEBI" id="CHEBI:58210"/>
    </ligand>
</feature>
<dbReference type="GO" id="GO:0044205">
    <property type="term" value="P:'de novo' UMP biosynthetic process"/>
    <property type="evidence" value="ECO:0007669"/>
    <property type="project" value="UniProtKB-UniRule"/>
</dbReference>
<dbReference type="EMBL" id="MHIA01000022">
    <property type="protein sequence ID" value="OGY41856.1"/>
    <property type="molecule type" value="Genomic_DNA"/>
</dbReference>
<evidence type="ECO:0000256" key="8">
    <source>
        <dbReference type="ARBA" id="ARBA00023002"/>
    </source>
</evidence>
<feature type="binding site" evidence="9">
    <location>
        <position position="31"/>
    </location>
    <ligand>
        <name>FMN</name>
        <dbReference type="ChEBI" id="CHEBI:58210"/>
    </ligand>
</feature>
<comment type="subcellular location">
    <subcellularLocation>
        <location evidence="1 9">Cytoplasm</location>
    </subcellularLocation>
</comment>
<feature type="binding site" evidence="9">
    <location>
        <position position="139"/>
    </location>
    <ligand>
        <name>FMN</name>
        <dbReference type="ChEBI" id="CHEBI:58210"/>
    </ligand>
</feature>
<dbReference type="PANTHER" id="PTHR48109">
    <property type="entry name" value="DIHYDROOROTATE DEHYDROGENASE (QUINONE), MITOCHONDRIAL-RELATED"/>
    <property type="match status" value="1"/>
</dbReference>
<comment type="pathway">
    <text evidence="2 9">Pyrimidine metabolism; UMP biosynthesis via de novo pathway.</text>
</comment>
<name>A0A1G1XQH0_9BACT</name>
<proteinExistence type="inferred from homology"/>
<comment type="function">
    <text evidence="9">Catalyzes the conversion of dihydroorotate to orotate.</text>
</comment>
<feature type="binding site" evidence="9">
    <location>
        <begin position="206"/>
        <end position="207"/>
    </location>
    <ligand>
        <name>substrate</name>
    </ligand>
</feature>
<feature type="binding site" evidence="9">
    <location>
        <position position="111"/>
    </location>
    <ligand>
        <name>FMN</name>
        <dbReference type="ChEBI" id="CHEBI:58210"/>
    </ligand>
</feature>
<evidence type="ECO:0000256" key="9">
    <source>
        <dbReference type="HAMAP-Rule" id="MF_00224"/>
    </source>
</evidence>
<dbReference type="PIRSF" id="PIRSF000164">
    <property type="entry name" value="DHO_oxidase"/>
    <property type="match status" value="1"/>
</dbReference>
<dbReference type="EC" id="1.3.-.-" evidence="9"/>
<keyword evidence="6 9" id="KW-0288">FMN</keyword>
<accession>A0A1G1XQH0</accession>
<feature type="domain" description="Dihydroorotate dehydrogenase catalytic" evidence="10">
    <location>
        <begin position="14"/>
        <end position="290"/>
    </location>
</feature>
<dbReference type="AlphaFoldDB" id="A0A1G1XQH0"/>
<dbReference type="GO" id="GO:0006207">
    <property type="term" value="P:'de novo' pyrimidine nucleobase biosynthetic process"/>
    <property type="evidence" value="ECO:0007669"/>
    <property type="project" value="InterPro"/>
</dbReference>
<protein>
    <recommendedName>
        <fullName evidence="9">Dihydroorotate dehydrogenase</fullName>
        <shortName evidence="9">DHOD</shortName>
        <shortName evidence="9">DHODase</shortName>
        <shortName evidence="9">DHOdehase</shortName>
        <ecNumber evidence="9">1.3.-.-</ecNumber>
    </recommendedName>
</protein>
<feature type="binding site" evidence="9">
    <location>
        <begin position="271"/>
        <end position="272"/>
    </location>
    <ligand>
        <name>FMN</name>
        <dbReference type="ChEBI" id="CHEBI:58210"/>
    </ligand>
</feature>
<comment type="cofactor">
    <cofactor evidence="9">
        <name>FMN</name>
        <dbReference type="ChEBI" id="CHEBI:58210"/>
    </cofactor>
    <text evidence="9">Binds 1 FMN per subunit.</text>
</comment>
<dbReference type="UniPathway" id="UPA00070"/>
<dbReference type="Pfam" id="PF01180">
    <property type="entry name" value="DHO_dh"/>
    <property type="match status" value="1"/>
</dbReference>
<dbReference type="Gene3D" id="3.20.20.70">
    <property type="entry name" value="Aldolase class I"/>
    <property type="match status" value="1"/>
</dbReference>
<evidence type="ECO:0000313" key="11">
    <source>
        <dbReference type="EMBL" id="OGY41856.1"/>
    </source>
</evidence>
<sequence length="308" mass="33002">MEKKKTEIADEVDLSVEIAGIKMQNPIMPASGCFGYGEEFAQIEGFDIGKLGAIVSKGTTLLPRDGNPQPRIFEHQGGMVNWIGLENPGIDEVIASKIPFMAQFGVPVIINISGFTIEEFAHMAILLDPVKEVAAIEVNISCPNVHGGRIPFGCDPLIAAEVVKAVREVTTLPLIVKLTPNVSEEMIGLIALAVETAGADAISMINTVKVENVGGIKVGGLSGRPIKATALRMIKIVHEAVKIQINGMGGIYTVEDVVEFLKARCQAVAIGTANFSNPLVMMELRDGLEKYCLENNITNLSQLHGTEK</sequence>
<comment type="similarity">
    <text evidence="3 9">Belongs to the dihydroorotate dehydrogenase family. Type 1 subfamily.</text>
</comment>
<dbReference type="SUPFAM" id="SSF51395">
    <property type="entry name" value="FMN-linked oxidoreductases"/>
    <property type="match status" value="1"/>
</dbReference>
<evidence type="ECO:0000313" key="12">
    <source>
        <dbReference type="Proteomes" id="UP000176260"/>
    </source>
</evidence>
<evidence type="ECO:0000259" key="10">
    <source>
        <dbReference type="Pfam" id="PF01180"/>
    </source>
</evidence>
<evidence type="ECO:0000256" key="7">
    <source>
        <dbReference type="ARBA" id="ARBA00022975"/>
    </source>
</evidence>
<feature type="binding site" evidence="9">
    <location>
        <position position="139"/>
    </location>
    <ligand>
        <name>substrate</name>
    </ligand>
</feature>
<dbReference type="InterPro" id="IPR024920">
    <property type="entry name" value="Dihydroorotate_DH_1"/>
</dbReference>
<dbReference type="PANTHER" id="PTHR48109:SF1">
    <property type="entry name" value="DIHYDROOROTATE DEHYDROGENASE (FUMARATE)"/>
    <property type="match status" value="1"/>
</dbReference>
<keyword evidence="4 9" id="KW-0963">Cytoplasm</keyword>
<dbReference type="HAMAP" id="MF_00224">
    <property type="entry name" value="DHO_dh_type1"/>
    <property type="match status" value="1"/>
</dbReference>
<evidence type="ECO:0000256" key="1">
    <source>
        <dbReference type="ARBA" id="ARBA00004496"/>
    </source>
</evidence>
<feature type="binding site" evidence="9">
    <location>
        <begin position="57"/>
        <end position="58"/>
    </location>
    <ligand>
        <name>FMN</name>
        <dbReference type="ChEBI" id="CHEBI:58210"/>
    </ligand>
</feature>
<dbReference type="GO" id="GO:0004152">
    <property type="term" value="F:dihydroorotate dehydrogenase activity"/>
    <property type="evidence" value="ECO:0007669"/>
    <property type="project" value="UniProtKB-UniRule"/>
</dbReference>
<feature type="binding site" evidence="9">
    <location>
        <begin position="249"/>
        <end position="250"/>
    </location>
    <ligand>
        <name>FMN</name>
        <dbReference type="ChEBI" id="CHEBI:58210"/>
    </ligand>
</feature>
<evidence type="ECO:0000256" key="6">
    <source>
        <dbReference type="ARBA" id="ARBA00022643"/>
    </source>
</evidence>
<dbReference type="Proteomes" id="UP000176260">
    <property type="component" value="Unassembled WGS sequence"/>
</dbReference>
<evidence type="ECO:0000256" key="2">
    <source>
        <dbReference type="ARBA" id="ARBA00004725"/>
    </source>
</evidence>
<reference evidence="11 12" key="1">
    <citation type="journal article" date="2016" name="Nat. Commun.">
        <title>Thousands of microbial genomes shed light on interconnected biogeochemical processes in an aquifer system.</title>
        <authorList>
            <person name="Anantharaman K."/>
            <person name="Brown C.T."/>
            <person name="Hug L.A."/>
            <person name="Sharon I."/>
            <person name="Castelle C.J."/>
            <person name="Probst A.J."/>
            <person name="Thomas B.C."/>
            <person name="Singh A."/>
            <person name="Wilkins M.J."/>
            <person name="Karaoz U."/>
            <person name="Brodie E.L."/>
            <person name="Williams K.H."/>
            <person name="Hubbard S.S."/>
            <person name="Banfield J.F."/>
        </authorList>
    </citation>
    <scope>NUCLEOTIDE SEQUENCE [LARGE SCALE GENOMIC DNA]</scope>
</reference>
<dbReference type="GO" id="GO:0005737">
    <property type="term" value="C:cytoplasm"/>
    <property type="evidence" value="ECO:0007669"/>
    <property type="project" value="UniProtKB-SubCell"/>
</dbReference>
<feature type="active site" description="Nucleophile" evidence="9">
    <location>
        <position position="142"/>
    </location>
</feature>
<comment type="caution">
    <text evidence="11">The sequence shown here is derived from an EMBL/GenBank/DDBJ whole genome shotgun (WGS) entry which is preliminary data.</text>
</comment>
<keyword evidence="7 9" id="KW-0665">Pyrimidine biosynthesis</keyword>
<dbReference type="PROSITE" id="PS00911">
    <property type="entry name" value="DHODEHASE_1"/>
    <property type="match status" value="1"/>
</dbReference>
<dbReference type="NCBIfam" id="NF005574">
    <property type="entry name" value="PRK07259.1"/>
    <property type="match status" value="1"/>
</dbReference>
<evidence type="ECO:0000256" key="5">
    <source>
        <dbReference type="ARBA" id="ARBA00022630"/>
    </source>
</evidence>
<comment type="catalytic activity">
    <reaction evidence="9">
        <text>(S)-dihydroorotate + A = orotate + AH2</text>
        <dbReference type="Rhea" id="RHEA:18073"/>
        <dbReference type="ChEBI" id="CHEBI:13193"/>
        <dbReference type="ChEBI" id="CHEBI:17499"/>
        <dbReference type="ChEBI" id="CHEBI:30839"/>
        <dbReference type="ChEBI" id="CHEBI:30864"/>
    </reaction>
</comment>
<organism evidence="11 12">
    <name type="scientific">Candidatus Buchananbacteria bacterium RBG_13_39_9</name>
    <dbReference type="NCBI Taxonomy" id="1797531"/>
    <lineage>
        <taxon>Bacteria</taxon>
        <taxon>Candidatus Buchananiibacteriota</taxon>
    </lineage>
</organism>
<feature type="binding site" evidence="9">
    <location>
        <position position="177"/>
    </location>
    <ligand>
        <name>FMN</name>
        <dbReference type="ChEBI" id="CHEBI:58210"/>
    </ligand>
</feature>
<dbReference type="InterPro" id="IPR001295">
    <property type="entry name" value="Dihydroorotate_DH_CS"/>
</dbReference>
<dbReference type="CDD" id="cd04740">
    <property type="entry name" value="DHOD_1B_like"/>
    <property type="match status" value="1"/>
</dbReference>
<evidence type="ECO:0000256" key="4">
    <source>
        <dbReference type="ARBA" id="ARBA00022490"/>
    </source>
</evidence>